<gene>
    <name evidence="2" type="ORF">OV079_33210</name>
</gene>
<feature type="compositionally biased region" description="Low complexity" evidence="1">
    <location>
        <begin position="13"/>
        <end position="25"/>
    </location>
</feature>
<organism evidence="2 3">
    <name type="scientific">Nannocystis pusilla</name>
    <dbReference type="NCBI Taxonomy" id="889268"/>
    <lineage>
        <taxon>Bacteria</taxon>
        <taxon>Pseudomonadati</taxon>
        <taxon>Myxococcota</taxon>
        <taxon>Polyangia</taxon>
        <taxon>Nannocystales</taxon>
        <taxon>Nannocystaceae</taxon>
        <taxon>Nannocystis</taxon>
    </lineage>
</organism>
<comment type="caution">
    <text evidence="2">The sequence shown here is derived from an EMBL/GenBank/DDBJ whole genome shotgun (WGS) entry which is preliminary data.</text>
</comment>
<name>A0A9X3EU87_9BACT</name>
<protein>
    <submittedName>
        <fullName evidence="2">Uncharacterized protein</fullName>
    </submittedName>
</protein>
<dbReference type="EMBL" id="JAPNKE010000002">
    <property type="protein sequence ID" value="MCY1010343.1"/>
    <property type="molecule type" value="Genomic_DNA"/>
</dbReference>
<feature type="compositionally biased region" description="Basic and acidic residues" evidence="1">
    <location>
        <begin position="66"/>
        <end position="75"/>
    </location>
</feature>
<reference evidence="2" key="1">
    <citation type="submission" date="2022-11" db="EMBL/GenBank/DDBJ databases">
        <title>Minimal conservation of predation-associated metabolite biosynthetic gene clusters underscores biosynthetic potential of Myxococcota including descriptions for ten novel species: Archangium lansinium sp. nov., Myxococcus landrumus sp. nov., Nannocystis bai.</title>
        <authorList>
            <person name="Ahearne A."/>
            <person name="Stevens C."/>
            <person name="Phillips K."/>
        </authorList>
    </citation>
    <scope>NUCLEOTIDE SEQUENCE</scope>
    <source>
        <strain evidence="2">Na p29</strain>
    </source>
</reference>
<proteinExistence type="predicted"/>
<accession>A0A9X3EU87</accession>
<feature type="region of interest" description="Disordered" evidence="1">
    <location>
        <begin position="1"/>
        <end position="75"/>
    </location>
</feature>
<evidence type="ECO:0000256" key="1">
    <source>
        <dbReference type="SAM" id="MobiDB-lite"/>
    </source>
</evidence>
<dbReference type="AlphaFoldDB" id="A0A9X3EU87"/>
<evidence type="ECO:0000313" key="2">
    <source>
        <dbReference type="EMBL" id="MCY1010343.1"/>
    </source>
</evidence>
<feature type="compositionally biased region" description="Acidic residues" evidence="1">
    <location>
        <begin position="37"/>
        <end position="56"/>
    </location>
</feature>
<keyword evidence="3" id="KW-1185">Reference proteome</keyword>
<feature type="compositionally biased region" description="Gly residues" evidence="1">
    <location>
        <begin position="26"/>
        <end position="36"/>
    </location>
</feature>
<dbReference type="Proteomes" id="UP001150924">
    <property type="component" value="Unassembled WGS sequence"/>
</dbReference>
<evidence type="ECO:0000313" key="3">
    <source>
        <dbReference type="Proteomes" id="UP001150924"/>
    </source>
</evidence>
<sequence length="75" mass="7192">MPKGSDGELDPQAVAGEGRAVEGPAGAVGGGLVGEGDVGDDELAAGDQADVVDDAELGPGFAQRFGEAEGGKPPT</sequence>